<proteinExistence type="predicted"/>
<dbReference type="CDD" id="cd02440">
    <property type="entry name" value="AdoMet_MTases"/>
    <property type="match status" value="1"/>
</dbReference>
<keyword evidence="1" id="KW-1133">Transmembrane helix</keyword>
<accession>A0A1G2HYN8</accession>
<dbReference type="InterPro" id="IPR029063">
    <property type="entry name" value="SAM-dependent_MTases_sf"/>
</dbReference>
<gene>
    <name evidence="3" type="ORF">A3D35_02435</name>
</gene>
<feature type="domain" description="Methyltransferase type 11" evidence="2">
    <location>
        <begin position="88"/>
        <end position="135"/>
    </location>
</feature>
<evidence type="ECO:0000256" key="1">
    <source>
        <dbReference type="SAM" id="Phobius"/>
    </source>
</evidence>
<dbReference type="SUPFAM" id="SSF53335">
    <property type="entry name" value="S-adenosyl-L-methionine-dependent methyltransferases"/>
    <property type="match status" value="1"/>
</dbReference>
<protein>
    <recommendedName>
        <fullName evidence="2">Methyltransferase type 11 domain-containing protein</fullName>
    </recommendedName>
</protein>
<evidence type="ECO:0000313" key="3">
    <source>
        <dbReference type="EMBL" id="OGZ67603.1"/>
    </source>
</evidence>
<organism evidence="3 4">
    <name type="scientific">Candidatus Staskawiczbacteria bacterium RIFCSPHIGHO2_02_FULL_34_9</name>
    <dbReference type="NCBI Taxonomy" id="1802206"/>
    <lineage>
        <taxon>Bacteria</taxon>
        <taxon>Candidatus Staskawicziibacteriota</taxon>
    </lineage>
</organism>
<dbReference type="Pfam" id="PF08241">
    <property type="entry name" value="Methyltransf_11"/>
    <property type="match status" value="1"/>
</dbReference>
<dbReference type="InterPro" id="IPR013216">
    <property type="entry name" value="Methyltransf_11"/>
</dbReference>
<name>A0A1G2HYN8_9BACT</name>
<keyword evidence="1" id="KW-0472">Membrane</keyword>
<evidence type="ECO:0000313" key="4">
    <source>
        <dbReference type="Proteomes" id="UP000176421"/>
    </source>
</evidence>
<dbReference type="Proteomes" id="UP000176421">
    <property type="component" value="Unassembled WGS sequence"/>
</dbReference>
<dbReference type="Gene3D" id="3.40.50.150">
    <property type="entry name" value="Vaccinia Virus protein VP39"/>
    <property type="match status" value="1"/>
</dbReference>
<reference evidence="3 4" key="1">
    <citation type="journal article" date="2016" name="Nat. Commun.">
        <title>Thousands of microbial genomes shed light on interconnected biogeochemical processes in an aquifer system.</title>
        <authorList>
            <person name="Anantharaman K."/>
            <person name="Brown C.T."/>
            <person name="Hug L.A."/>
            <person name="Sharon I."/>
            <person name="Castelle C.J."/>
            <person name="Probst A.J."/>
            <person name="Thomas B.C."/>
            <person name="Singh A."/>
            <person name="Wilkins M.J."/>
            <person name="Karaoz U."/>
            <person name="Brodie E.L."/>
            <person name="Williams K.H."/>
            <person name="Hubbard S.S."/>
            <person name="Banfield J.F."/>
        </authorList>
    </citation>
    <scope>NUCLEOTIDE SEQUENCE [LARGE SCALE GENOMIC DNA]</scope>
</reference>
<evidence type="ECO:0000259" key="2">
    <source>
        <dbReference type="Pfam" id="PF08241"/>
    </source>
</evidence>
<comment type="caution">
    <text evidence="3">The sequence shown here is derived from an EMBL/GenBank/DDBJ whole genome shotgun (WGS) entry which is preliminary data.</text>
</comment>
<feature type="transmembrane region" description="Helical" evidence="1">
    <location>
        <begin position="203"/>
        <end position="225"/>
    </location>
</feature>
<dbReference type="EMBL" id="MHOS01000034">
    <property type="protein sequence ID" value="OGZ67603.1"/>
    <property type="molecule type" value="Genomic_DNA"/>
</dbReference>
<dbReference type="AlphaFoldDB" id="A0A1G2HYN8"/>
<sequence>MDNKREKILKIINNPLVQSILYSRFLDYHQWSILTFVKKCANQVKLGEKIIDLGAGELRYKKYFSHAQYVSQDLGVGDKQWNFNSIDIRSSIYEIPVQDQSFDYILCTQVLEHLEFPEKAFHEFRRILKSGGKAFVTVPLGQGEHQIPYDYYRYTQYVLRGLGERNGLRLINIVPQGGIFMNLEYMLWQSFTIFIPFKNNILIRYIIFALLLPFKFISGLFFSFFDLFDIKKHYTNNYSCIYEKT</sequence>
<dbReference type="STRING" id="1802206.A3D35_02435"/>
<dbReference type="GO" id="GO:0008757">
    <property type="term" value="F:S-adenosylmethionine-dependent methyltransferase activity"/>
    <property type="evidence" value="ECO:0007669"/>
    <property type="project" value="InterPro"/>
</dbReference>
<keyword evidence="1" id="KW-0812">Transmembrane</keyword>